<keyword evidence="1" id="KW-1133">Transmembrane helix</keyword>
<name>A0A7S8J0U0_9BACT</name>
<evidence type="ECO:0000313" key="3">
    <source>
        <dbReference type="Proteomes" id="UP000593737"/>
    </source>
</evidence>
<keyword evidence="1" id="KW-0812">Transmembrane</keyword>
<keyword evidence="1" id="KW-0472">Membrane</keyword>
<dbReference type="Proteomes" id="UP000593737">
    <property type="component" value="Chromosome"/>
</dbReference>
<organism evidence="2 3">
    <name type="scientific">Candidatus Nitrospira kreftii</name>
    <dbReference type="NCBI Taxonomy" id="2652173"/>
    <lineage>
        <taxon>Bacteria</taxon>
        <taxon>Pseudomonadati</taxon>
        <taxon>Nitrospirota</taxon>
        <taxon>Nitrospiria</taxon>
        <taxon>Nitrospirales</taxon>
        <taxon>Nitrospiraceae</taxon>
        <taxon>Nitrospira</taxon>
    </lineage>
</organism>
<dbReference type="AlphaFoldDB" id="A0A7S8J0U0"/>
<dbReference type="EMBL" id="CP047423">
    <property type="protein sequence ID" value="QPD05295.1"/>
    <property type="molecule type" value="Genomic_DNA"/>
</dbReference>
<dbReference type="KEGG" id="nkf:Nkreftii_003069"/>
<protein>
    <submittedName>
        <fullName evidence="2">Uncharacterized protein</fullName>
    </submittedName>
</protein>
<gene>
    <name evidence="2" type="ORF">Nkreftii_003069</name>
</gene>
<reference evidence="2 3" key="1">
    <citation type="journal article" date="2020" name="ISME J.">
        <title>Enrichment and physiological characterization of a novel comammox Nitrospira indicates ammonium inhibition of complete nitrification.</title>
        <authorList>
            <person name="Sakoula D."/>
            <person name="Koch H."/>
            <person name="Frank J."/>
            <person name="Jetten M.S.M."/>
            <person name="van Kessel M.A.H.J."/>
            <person name="Lucker S."/>
        </authorList>
    </citation>
    <scope>NUCLEOTIDE SEQUENCE [LARGE SCALE GENOMIC DNA]</scope>
    <source>
        <strain evidence="2">Comreactor17</strain>
    </source>
</reference>
<evidence type="ECO:0000256" key="1">
    <source>
        <dbReference type="SAM" id="Phobius"/>
    </source>
</evidence>
<proteinExistence type="predicted"/>
<evidence type="ECO:0000313" key="2">
    <source>
        <dbReference type="EMBL" id="QPD05295.1"/>
    </source>
</evidence>
<accession>A0A7S8J0U0</accession>
<feature type="transmembrane region" description="Helical" evidence="1">
    <location>
        <begin position="40"/>
        <end position="61"/>
    </location>
</feature>
<sequence length="87" mass="9966">MADNQYAQPEADTQHEKAVFVAGVIRIVESDRMIIEKHRLCLFECHAVLSYIAAILCFIPFEAQLTHMYSVHNRDTIGNGNYQAIRE</sequence>